<keyword evidence="1 4" id="KW-0808">Transferase</keyword>
<evidence type="ECO:0000313" key="5">
    <source>
        <dbReference type="Proteomes" id="UP001320159"/>
    </source>
</evidence>
<dbReference type="AlphaFoldDB" id="A0AAP2RCM9"/>
<name>A0AAP2RCM9_9EURY</name>
<evidence type="ECO:0000259" key="2">
    <source>
        <dbReference type="Pfam" id="PF00534"/>
    </source>
</evidence>
<comment type="caution">
    <text evidence="4">The sequence shown here is derived from an EMBL/GenBank/DDBJ whole genome shotgun (WGS) entry which is preliminary data.</text>
</comment>
<dbReference type="Proteomes" id="UP001320159">
    <property type="component" value="Unassembled WGS sequence"/>
</dbReference>
<dbReference type="Pfam" id="PF00534">
    <property type="entry name" value="Glycos_transf_1"/>
    <property type="match status" value="1"/>
</dbReference>
<dbReference type="PANTHER" id="PTHR46401:SF2">
    <property type="entry name" value="GLYCOSYLTRANSFERASE WBBK-RELATED"/>
    <property type="match status" value="1"/>
</dbReference>
<dbReference type="RefSeq" id="WP_230740911.1">
    <property type="nucleotide sequence ID" value="NZ_PGCK01000002.1"/>
</dbReference>
<dbReference type="PANTHER" id="PTHR46401">
    <property type="entry name" value="GLYCOSYLTRANSFERASE WBBK-RELATED"/>
    <property type="match status" value="1"/>
</dbReference>
<dbReference type="Pfam" id="PF13439">
    <property type="entry name" value="Glyco_transf_4"/>
    <property type="match status" value="1"/>
</dbReference>
<evidence type="ECO:0000259" key="3">
    <source>
        <dbReference type="Pfam" id="PF13439"/>
    </source>
</evidence>
<dbReference type="InterPro" id="IPR028098">
    <property type="entry name" value="Glyco_trans_4-like_N"/>
</dbReference>
<feature type="domain" description="Glycosyltransferase subfamily 4-like N-terminal" evidence="3">
    <location>
        <begin position="18"/>
        <end position="191"/>
    </location>
</feature>
<organism evidence="4 5">
    <name type="scientific">Methanooceanicella nereidis</name>
    <dbReference type="NCBI Taxonomy" id="2052831"/>
    <lineage>
        <taxon>Archaea</taxon>
        <taxon>Methanobacteriati</taxon>
        <taxon>Methanobacteriota</taxon>
        <taxon>Stenosarchaea group</taxon>
        <taxon>Methanomicrobia</taxon>
        <taxon>Methanocellales</taxon>
        <taxon>Methanocellaceae</taxon>
        <taxon>Methanooceanicella</taxon>
    </lineage>
</organism>
<dbReference type="InterPro" id="IPR001296">
    <property type="entry name" value="Glyco_trans_1"/>
</dbReference>
<gene>
    <name evidence="4" type="ORF">CUJ83_04145</name>
</gene>
<feature type="domain" description="Glycosyl transferase family 1" evidence="2">
    <location>
        <begin position="202"/>
        <end position="360"/>
    </location>
</feature>
<accession>A0AAP2RCM9</accession>
<proteinExistence type="predicted"/>
<protein>
    <submittedName>
        <fullName evidence="4">Sugar transferase</fullName>
    </submittedName>
</protein>
<dbReference type="SUPFAM" id="SSF53756">
    <property type="entry name" value="UDP-Glycosyltransferase/glycogen phosphorylase"/>
    <property type="match status" value="1"/>
</dbReference>
<evidence type="ECO:0000256" key="1">
    <source>
        <dbReference type="ARBA" id="ARBA00022679"/>
    </source>
</evidence>
<dbReference type="EMBL" id="PGCK01000002">
    <property type="protein sequence ID" value="MCD1294185.1"/>
    <property type="molecule type" value="Genomic_DNA"/>
</dbReference>
<keyword evidence="5" id="KW-1185">Reference proteome</keyword>
<sequence length="386" mass="43973">MKKKTNVCVIGPSKKFLSGISYYNIRLANCLSSSYSVSVLCFRNLLPRFLFPGSKHVGKDLSDVEYDSSVTLFDGMDYNNPVTWYRASKFLKREKPDVIIMQWWTSSVAHMHLLISLINSIRVRSKVIVEFHEVVDPLEESILPIKIYSRIMGRLLVKRADMYVTHSESDKKLIAAKYRIPCDRIHVVPLGLFDHHINGMSKEESRQNLGLNGEYVILSFGLIRPYKGIPYLVKAFGELPEEVAKRSRLLIVGEIWEDRESVENAIASSRYVDRITLIDKYIPDSEVSLYFSASDVVVLPYLRASQSAVAHLAMSFKKPIIVSKVGGLQESMSEYDGTYFIPPADDSAIKDAIVRIYNEKPGEFEPPKRGWDDIMDKYAEIISKII</sequence>
<dbReference type="GO" id="GO:0016757">
    <property type="term" value="F:glycosyltransferase activity"/>
    <property type="evidence" value="ECO:0007669"/>
    <property type="project" value="InterPro"/>
</dbReference>
<evidence type="ECO:0000313" key="4">
    <source>
        <dbReference type="EMBL" id="MCD1294185.1"/>
    </source>
</evidence>
<reference evidence="4 5" key="1">
    <citation type="submission" date="2017-11" db="EMBL/GenBank/DDBJ databases">
        <title>Isolation and Characterization of Family Methanocellaceae Species from Potential Methane Hydrate Area Offshore Southwestern Taiwan.</title>
        <authorList>
            <person name="Zhang W.-L."/>
            <person name="Chen W.-C."/>
            <person name="Lai M.-C."/>
            <person name="Chen S.-C."/>
        </authorList>
    </citation>
    <scope>NUCLEOTIDE SEQUENCE [LARGE SCALE GENOMIC DNA]</scope>
    <source>
        <strain evidence="4 5">CWC-04</strain>
    </source>
</reference>
<dbReference type="Gene3D" id="3.40.50.2000">
    <property type="entry name" value="Glycogen Phosphorylase B"/>
    <property type="match status" value="2"/>
</dbReference>